<name>A0AAD9NI68_9ANNE</name>
<organism evidence="2 3">
    <name type="scientific">Paralvinella palmiformis</name>
    <dbReference type="NCBI Taxonomy" id="53620"/>
    <lineage>
        <taxon>Eukaryota</taxon>
        <taxon>Metazoa</taxon>
        <taxon>Spiralia</taxon>
        <taxon>Lophotrochozoa</taxon>
        <taxon>Annelida</taxon>
        <taxon>Polychaeta</taxon>
        <taxon>Sedentaria</taxon>
        <taxon>Canalipalpata</taxon>
        <taxon>Terebellida</taxon>
        <taxon>Terebelliformia</taxon>
        <taxon>Alvinellidae</taxon>
        <taxon>Paralvinella</taxon>
    </lineage>
</organism>
<dbReference type="EMBL" id="JAODUP010000021">
    <property type="protein sequence ID" value="KAK2168054.1"/>
    <property type="molecule type" value="Genomic_DNA"/>
</dbReference>
<evidence type="ECO:0000313" key="3">
    <source>
        <dbReference type="Proteomes" id="UP001208570"/>
    </source>
</evidence>
<evidence type="ECO:0000256" key="1">
    <source>
        <dbReference type="SAM" id="MobiDB-lite"/>
    </source>
</evidence>
<reference evidence="2" key="1">
    <citation type="journal article" date="2023" name="Mol. Biol. Evol.">
        <title>Third-Generation Sequencing Reveals the Adaptive Role of the Epigenome in Three Deep-Sea Polychaetes.</title>
        <authorList>
            <person name="Perez M."/>
            <person name="Aroh O."/>
            <person name="Sun Y."/>
            <person name="Lan Y."/>
            <person name="Juniper S.K."/>
            <person name="Young C.R."/>
            <person name="Angers B."/>
            <person name="Qian P.Y."/>
        </authorList>
    </citation>
    <scope>NUCLEOTIDE SEQUENCE</scope>
    <source>
        <strain evidence="2">P08H-3</strain>
    </source>
</reference>
<keyword evidence="3" id="KW-1185">Reference proteome</keyword>
<evidence type="ECO:0000313" key="2">
    <source>
        <dbReference type="EMBL" id="KAK2168054.1"/>
    </source>
</evidence>
<feature type="compositionally biased region" description="Polar residues" evidence="1">
    <location>
        <begin position="13"/>
        <end position="32"/>
    </location>
</feature>
<comment type="caution">
    <text evidence="2">The sequence shown here is derived from an EMBL/GenBank/DDBJ whole genome shotgun (WGS) entry which is preliminary data.</text>
</comment>
<feature type="region of interest" description="Disordered" evidence="1">
    <location>
        <begin position="1"/>
        <end position="92"/>
    </location>
</feature>
<proteinExistence type="predicted"/>
<protein>
    <submittedName>
        <fullName evidence="2">Uncharacterized protein</fullName>
    </submittedName>
</protein>
<accession>A0AAD9NI68</accession>
<dbReference type="AlphaFoldDB" id="A0AAD9NI68"/>
<feature type="compositionally biased region" description="Polar residues" evidence="1">
    <location>
        <begin position="81"/>
        <end position="92"/>
    </location>
</feature>
<dbReference type="Proteomes" id="UP001208570">
    <property type="component" value="Unassembled WGS sequence"/>
</dbReference>
<sequence>MDTPGSLRRVSARLSSCTSIQGGCGTSASPSPRSGHKRQHISEPSNEKKRLKESQQQANNSRREKSRSRKSKPVEEIMENVSRTSSTKSQLPEINIQTATPCCHHVTRLQLKHLQLNSPAETVKRTSRAEVTRDSKMVKNDSTMNSKSDNDCNVTACVPDTSYSEPDRDNMDRFFDHLKPLENIGDVDGDERSKSKNKTDRLSVGCGTKISRRSSFACGRKSKVLPVFSAHTFGEMCIQSLEKNDIFKVATNSERLVPNPSNETTQSRITSLLAYTNKLSQEFDRWNELLQEHTSATEIIERRSKTLNENPLTERPSCGLTGHEEKLVDKRMDYKEMMSRLQNYKNQTFYAVKSISAVVKTFQQFQHLTNEKLKEQARLVYNKTFPDMKRNEEDPQKLIEAVLEFKD</sequence>
<gene>
    <name evidence="2" type="ORF">LSH36_21g11076</name>
</gene>